<dbReference type="EMBL" id="CP109546">
    <property type="protein sequence ID" value="WTZ07746.1"/>
    <property type="molecule type" value="Genomic_DNA"/>
</dbReference>
<dbReference type="AlphaFoldDB" id="A0AAU3HUI3"/>
<proteinExistence type="predicted"/>
<dbReference type="InterPro" id="IPR009081">
    <property type="entry name" value="PP-bd_ACP"/>
</dbReference>
<dbReference type="GO" id="GO:0044550">
    <property type="term" value="P:secondary metabolite biosynthetic process"/>
    <property type="evidence" value="ECO:0007669"/>
    <property type="project" value="TreeGrafter"/>
</dbReference>
<dbReference type="Pfam" id="PF00550">
    <property type="entry name" value="PP-binding"/>
    <property type="match status" value="1"/>
</dbReference>
<evidence type="ECO:0000256" key="1">
    <source>
        <dbReference type="ARBA" id="ARBA00022450"/>
    </source>
</evidence>
<dbReference type="PANTHER" id="PTHR45527">
    <property type="entry name" value="NONRIBOSOMAL PEPTIDE SYNTHETASE"/>
    <property type="match status" value="1"/>
</dbReference>
<dbReference type="InterPro" id="IPR036736">
    <property type="entry name" value="ACP-like_sf"/>
</dbReference>
<evidence type="ECO:0000313" key="4">
    <source>
        <dbReference type="EMBL" id="WTZ07746.1"/>
    </source>
</evidence>
<name>A0AAU3HUI3_9ACTN</name>
<keyword evidence="1" id="KW-0596">Phosphopantetheine</keyword>
<dbReference type="GO" id="GO:0031177">
    <property type="term" value="F:phosphopantetheine binding"/>
    <property type="evidence" value="ECO:0007669"/>
    <property type="project" value="InterPro"/>
</dbReference>
<accession>A0AAU3HUI3</accession>
<keyword evidence="2" id="KW-0597">Phosphoprotein</keyword>
<dbReference type="PROSITE" id="PS50075">
    <property type="entry name" value="CARRIER"/>
    <property type="match status" value="1"/>
</dbReference>
<dbReference type="GO" id="GO:0005737">
    <property type="term" value="C:cytoplasm"/>
    <property type="evidence" value="ECO:0007669"/>
    <property type="project" value="TreeGrafter"/>
</dbReference>
<evidence type="ECO:0000256" key="2">
    <source>
        <dbReference type="ARBA" id="ARBA00022553"/>
    </source>
</evidence>
<gene>
    <name evidence="4" type="ORF">OG699_06885</name>
</gene>
<dbReference type="Gene3D" id="1.10.1200.10">
    <property type="entry name" value="ACP-like"/>
    <property type="match status" value="1"/>
</dbReference>
<feature type="domain" description="Carrier" evidence="3">
    <location>
        <begin position="1"/>
        <end position="75"/>
    </location>
</feature>
<sequence>MLDKGAIEILRGIWEEVLGVSVDDVDADFFDLGGDSLLALAISTRAIESGLAMPRSAVLRRSTLRELAEAVEDPQLFERA</sequence>
<dbReference type="GO" id="GO:0043041">
    <property type="term" value="P:amino acid activation for nonribosomal peptide biosynthetic process"/>
    <property type="evidence" value="ECO:0007669"/>
    <property type="project" value="TreeGrafter"/>
</dbReference>
<dbReference type="SUPFAM" id="SSF47336">
    <property type="entry name" value="ACP-like"/>
    <property type="match status" value="1"/>
</dbReference>
<dbReference type="SMART" id="SM00823">
    <property type="entry name" value="PKS_PP"/>
    <property type="match status" value="1"/>
</dbReference>
<organism evidence="4">
    <name type="scientific">Streptomyces sp. NBC_01393</name>
    <dbReference type="NCBI Taxonomy" id="2903851"/>
    <lineage>
        <taxon>Bacteria</taxon>
        <taxon>Bacillati</taxon>
        <taxon>Actinomycetota</taxon>
        <taxon>Actinomycetes</taxon>
        <taxon>Kitasatosporales</taxon>
        <taxon>Streptomycetaceae</taxon>
        <taxon>Streptomyces</taxon>
    </lineage>
</organism>
<reference evidence="4" key="1">
    <citation type="submission" date="2022-10" db="EMBL/GenBank/DDBJ databases">
        <title>The complete genomes of actinobacterial strains from the NBC collection.</title>
        <authorList>
            <person name="Joergensen T.S."/>
            <person name="Alvarez Arevalo M."/>
            <person name="Sterndorff E.B."/>
            <person name="Faurdal D."/>
            <person name="Vuksanovic O."/>
            <person name="Mourched A.-S."/>
            <person name="Charusanti P."/>
            <person name="Shaw S."/>
            <person name="Blin K."/>
            <person name="Weber T."/>
        </authorList>
    </citation>
    <scope>NUCLEOTIDE SEQUENCE</scope>
    <source>
        <strain evidence="4">NBC_01393</strain>
    </source>
</reference>
<dbReference type="InterPro" id="IPR006162">
    <property type="entry name" value="Ppantetheine_attach_site"/>
</dbReference>
<dbReference type="InterPro" id="IPR020806">
    <property type="entry name" value="PKS_PP-bd"/>
</dbReference>
<dbReference type="GO" id="GO:0017000">
    <property type="term" value="P:antibiotic biosynthetic process"/>
    <property type="evidence" value="ECO:0007669"/>
    <property type="project" value="UniProtKB-ARBA"/>
</dbReference>
<protein>
    <submittedName>
        <fullName evidence="4">Phosphopantetheine-binding protein</fullName>
    </submittedName>
</protein>
<dbReference type="PANTHER" id="PTHR45527:SF1">
    <property type="entry name" value="FATTY ACID SYNTHASE"/>
    <property type="match status" value="1"/>
</dbReference>
<evidence type="ECO:0000259" key="3">
    <source>
        <dbReference type="PROSITE" id="PS50075"/>
    </source>
</evidence>
<dbReference type="PROSITE" id="PS00012">
    <property type="entry name" value="PHOSPHOPANTETHEINE"/>
    <property type="match status" value="1"/>
</dbReference>